<name>A0A873WVQ9_9CAUD</name>
<organism evidence="1 2">
    <name type="scientific">Streptomyces phage Shaeky</name>
    <dbReference type="NCBI Taxonomy" id="2767586"/>
    <lineage>
        <taxon>Viruses</taxon>
        <taxon>Duplodnaviria</taxon>
        <taxon>Heunggongvirae</taxon>
        <taxon>Uroviricota</taxon>
        <taxon>Caudoviricetes</taxon>
        <taxon>Colingsworthviridae</taxon>
        <taxon>Shaekyvirus</taxon>
        <taxon>Shaekyvirus shaeky</taxon>
    </lineage>
</organism>
<dbReference type="Proteomes" id="UP000663581">
    <property type="component" value="Segment"/>
</dbReference>
<proteinExistence type="predicted"/>
<gene>
    <name evidence="1" type="ORF">CPT_Shaeky_067</name>
</gene>
<protein>
    <submittedName>
        <fullName evidence="1">Uncharacterized protein</fullName>
    </submittedName>
</protein>
<evidence type="ECO:0000313" key="2">
    <source>
        <dbReference type="Proteomes" id="UP000663581"/>
    </source>
</evidence>
<keyword evidence="2" id="KW-1185">Reference proteome</keyword>
<sequence length="63" mass="6861">MAEDDSWFWGAWAAYLEHVAPSEGPMCAECVAAETVTTGCAEGRRLYGLYRLARIGAPKPAQQ</sequence>
<reference evidence="1" key="1">
    <citation type="submission" date="2020-07" db="EMBL/GenBank/DDBJ databases">
        <title>Complete genome sequence of Streptomyces phage Shaeky.</title>
        <authorList>
            <person name="Shodrock S.L."/>
            <person name="Higbee T."/>
            <person name="Clark J.D."/>
            <person name="Hernandez I."/>
            <person name="Liu M."/>
            <person name="Burrowes B."/>
        </authorList>
    </citation>
    <scope>NUCLEOTIDE SEQUENCE</scope>
</reference>
<dbReference type="EMBL" id="MT701595">
    <property type="protein sequence ID" value="QPB09754.1"/>
    <property type="molecule type" value="Genomic_DNA"/>
</dbReference>
<evidence type="ECO:0000313" key="1">
    <source>
        <dbReference type="EMBL" id="QPB09754.1"/>
    </source>
</evidence>
<accession>A0A873WVQ9</accession>